<evidence type="ECO:0000313" key="2">
    <source>
        <dbReference type="EMBL" id="MCU9848587.1"/>
    </source>
</evidence>
<dbReference type="EMBL" id="JAOVQO010000009">
    <property type="protein sequence ID" value="MCU9848587.1"/>
    <property type="molecule type" value="Genomic_DNA"/>
</dbReference>
<protein>
    <submittedName>
        <fullName evidence="2">Argininosuccinate lyase</fullName>
    </submittedName>
</protein>
<feature type="signal peptide" evidence="1">
    <location>
        <begin position="1"/>
        <end position="19"/>
    </location>
</feature>
<keyword evidence="1" id="KW-0732">Signal</keyword>
<comment type="caution">
    <text evidence="2">The sequence shown here is derived from an EMBL/GenBank/DDBJ whole genome shotgun (WGS) entry which is preliminary data.</text>
</comment>
<proteinExistence type="predicted"/>
<sequence>MRALIASLILLALPAGCGADGPPKPPADEPAPGLSVSGMVKVGVSGS</sequence>
<dbReference type="GO" id="GO:0016829">
    <property type="term" value="F:lyase activity"/>
    <property type="evidence" value="ECO:0007669"/>
    <property type="project" value="UniProtKB-KW"/>
</dbReference>
<accession>A0ABT2X6F7</accession>
<organism evidence="2 3">
    <name type="scientific">Albidovulum salinarum</name>
    <dbReference type="NCBI Taxonomy" id="2984153"/>
    <lineage>
        <taxon>Bacteria</taxon>
        <taxon>Pseudomonadati</taxon>
        <taxon>Pseudomonadota</taxon>
        <taxon>Alphaproteobacteria</taxon>
        <taxon>Rhodobacterales</taxon>
        <taxon>Paracoccaceae</taxon>
        <taxon>Albidovulum</taxon>
    </lineage>
</organism>
<gene>
    <name evidence="2" type="ORF">OEZ60_11250</name>
</gene>
<feature type="chain" id="PRO_5045524662" evidence="1">
    <location>
        <begin position="20"/>
        <end position="47"/>
    </location>
</feature>
<dbReference type="RefSeq" id="WP_263336068.1">
    <property type="nucleotide sequence ID" value="NZ_JAOVQO010000009.1"/>
</dbReference>
<name>A0ABT2X6F7_9RHOB</name>
<keyword evidence="3" id="KW-1185">Reference proteome</keyword>
<reference evidence="2 3" key="1">
    <citation type="submission" date="2022-10" db="EMBL/GenBank/DDBJ databases">
        <title>Defluviimonas sp. nov., isolated from ocean surface sediments.</title>
        <authorList>
            <person name="He W."/>
            <person name="Wang L."/>
            <person name="Zhang D.-F."/>
        </authorList>
    </citation>
    <scope>NUCLEOTIDE SEQUENCE [LARGE SCALE GENOMIC DNA]</scope>
    <source>
        <strain evidence="2 3">WL0024</strain>
    </source>
</reference>
<dbReference type="Proteomes" id="UP001209535">
    <property type="component" value="Unassembled WGS sequence"/>
</dbReference>
<keyword evidence="2" id="KW-0456">Lyase</keyword>
<evidence type="ECO:0000313" key="3">
    <source>
        <dbReference type="Proteomes" id="UP001209535"/>
    </source>
</evidence>
<evidence type="ECO:0000256" key="1">
    <source>
        <dbReference type="SAM" id="SignalP"/>
    </source>
</evidence>